<accession>A0A9P6HA94</accession>
<reference evidence="1" key="1">
    <citation type="journal article" date="2020" name="Nat. Commun.">
        <title>Large-scale genome sequencing of mycorrhizal fungi provides insights into the early evolution of symbiotic traits.</title>
        <authorList>
            <person name="Miyauchi S."/>
            <person name="Kiss E."/>
            <person name="Kuo A."/>
            <person name="Drula E."/>
            <person name="Kohler A."/>
            <person name="Sanchez-Garcia M."/>
            <person name="Morin E."/>
            <person name="Andreopoulos B."/>
            <person name="Barry K.W."/>
            <person name="Bonito G."/>
            <person name="Buee M."/>
            <person name="Carver A."/>
            <person name="Chen C."/>
            <person name="Cichocki N."/>
            <person name="Clum A."/>
            <person name="Culley D."/>
            <person name="Crous P.W."/>
            <person name="Fauchery L."/>
            <person name="Girlanda M."/>
            <person name="Hayes R.D."/>
            <person name="Keri Z."/>
            <person name="LaButti K."/>
            <person name="Lipzen A."/>
            <person name="Lombard V."/>
            <person name="Magnuson J."/>
            <person name="Maillard F."/>
            <person name="Murat C."/>
            <person name="Nolan M."/>
            <person name="Ohm R.A."/>
            <person name="Pangilinan J."/>
            <person name="Pereira M.F."/>
            <person name="Perotto S."/>
            <person name="Peter M."/>
            <person name="Pfister S."/>
            <person name="Riley R."/>
            <person name="Sitrit Y."/>
            <person name="Stielow J.B."/>
            <person name="Szollosi G."/>
            <person name="Zifcakova L."/>
            <person name="Stursova M."/>
            <person name="Spatafora J.W."/>
            <person name="Tedersoo L."/>
            <person name="Vaario L.M."/>
            <person name="Yamada A."/>
            <person name="Yan M."/>
            <person name="Wang P."/>
            <person name="Xu J."/>
            <person name="Bruns T."/>
            <person name="Baldrian P."/>
            <person name="Vilgalys R."/>
            <person name="Dunand C."/>
            <person name="Henrissat B."/>
            <person name="Grigoriev I.V."/>
            <person name="Hibbett D."/>
            <person name="Nagy L.G."/>
            <person name="Martin F.M."/>
        </authorList>
    </citation>
    <scope>NUCLEOTIDE SEQUENCE</scope>
    <source>
        <strain evidence="1">UH-Tt-Lm1</strain>
    </source>
</reference>
<evidence type="ECO:0000313" key="1">
    <source>
        <dbReference type="EMBL" id="KAF9781853.1"/>
    </source>
</evidence>
<protein>
    <submittedName>
        <fullName evidence="1">Uncharacterized protein</fullName>
    </submittedName>
</protein>
<reference evidence="1" key="2">
    <citation type="submission" date="2020-11" db="EMBL/GenBank/DDBJ databases">
        <authorList>
            <consortium name="DOE Joint Genome Institute"/>
            <person name="Kuo A."/>
            <person name="Miyauchi S."/>
            <person name="Kiss E."/>
            <person name="Drula E."/>
            <person name="Kohler A."/>
            <person name="Sanchez-Garcia M."/>
            <person name="Andreopoulos B."/>
            <person name="Barry K.W."/>
            <person name="Bonito G."/>
            <person name="Buee M."/>
            <person name="Carver A."/>
            <person name="Chen C."/>
            <person name="Cichocki N."/>
            <person name="Clum A."/>
            <person name="Culley D."/>
            <person name="Crous P.W."/>
            <person name="Fauchery L."/>
            <person name="Girlanda M."/>
            <person name="Hayes R."/>
            <person name="Keri Z."/>
            <person name="Labutti K."/>
            <person name="Lipzen A."/>
            <person name="Lombard V."/>
            <person name="Magnuson J."/>
            <person name="Maillard F."/>
            <person name="Morin E."/>
            <person name="Murat C."/>
            <person name="Nolan M."/>
            <person name="Ohm R."/>
            <person name="Pangilinan J."/>
            <person name="Pereira M."/>
            <person name="Perotto S."/>
            <person name="Peter M."/>
            <person name="Riley R."/>
            <person name="Sitrit Y."/>
            <person name="Stielow B."/>
            <person name="Szollosi G."/>
            <person name="Zifcakova L."/>
            <person name="Stursova M."/>
            <person name="Spatafora J.W."/>
            <person name="Tedersoo L."/>
            <person name="Vaario L.-M."/>
            <person name="Yamada A."/>
            <person name="Yan M."/>
            <person name="Wang P."/>
            <person name="Xu J."/>
            <person name="Bruns T."/>
            <person name="Baldrian P."/>
            <person name="Vilgalys R."/>
            <person name="Henrissat B."/>
            <person name="Grigoriev I.V."/>
            <person name="Hibbett D."/>
            <person name="Nagy L.G."/>
            <person name="Martin F.M."/>
        </authorList>
    </citation>
    <scope>NUCLEOTIDE SEQUENCE</scope>
    <source>
        <strain evidence="1">UH-Tt-Lm1</strain>
    </source>
</reference>
<name>A0A9P6HA94_9AGAM</name>
<dbReference type="Proteomes" id="UP000736335">
    <property type="component" value="Unassembled WGS sequence"/>
</dbReference>
<dbReference type="AlphaFoldDB" id="A0A9P6HA94"/>
<gene>
    <name evidence="1" type="ORF">BJ322DRAFT_249939</name>
</gene>
<proteinExistence type="predicted"/>
<evidence type="ECO:0000313" key="2">
    <source>
        <dbReference type="Proteomes" id="UP000736335"/>
    </source>
</evidence>
<dbReference type="EMBL" id="WIUZ02000013">
    <property type="protein sequence ID" value="KAF9781853.1"/>
    <property type="molecule type" value="Genomic_DNA"/>
</dbReference>
<keyword evidence="2" id="KW-1185">Reference proteome</keyword>
<dbReference type="OrthoDB" id="3294814at2759"/>
<organism evidence="1 2">
    <name type="scientific">Thelephora terrestris</name>
    <dbReference type="NCBI Taxonomy" id="56493"/>
    <lineage>
        <taxon>Eukaryota</taxon>
        <taxon>Fungi</taxon>
        <taxon>Dikarya</taxon>
        <taxon>Basidiomycota</taxon>
        <taxon>Agaricomycotina</taxon>
        <taxon>Agaricomycetes</taxon>
        <taxon>Thelephorales</taxon>
        <taxon>Thelephoraceae</taxon>
        <taxon>Thelephora</taxon>
    </lineage>
</organism>
<sequence>MFLNRYLNWLFSSHPLLTHHLIWLPRSHPHHAPSIGSEASEAQKLTPTEDNTAVVPVISQDVIYEIVDHLVTDAYFKPTLLSCSLISKSWITPCQRYLFQTLSFSLRDTFRWLEVFPVPEQSPAHHVKYLSLSLEGSYFVPDEFFERIQLFINLKEIVLLGEGSQGQSWWIPSSAMLPQSVTSLTIIRGNLSLSEIRNVMAQLPNLNDLTLSVSFRTRNGLQGFGRNLKGKFGGRLQLHRLRMGPDADIANMLLEIPTGLHFTEIVIEGTSWCLLSTVKLAQVCSKTLVKLSYTVDNYGSFEAPRRSFDFAQLPNLKEMNFAVKWLTGDLLWIPTALSTIKPVTSPHLSSIRLSFSGRDLQEIPPHPRERLINELTVIGEDAARIEREFAGILDLTVVWYPGFEH</sequence>
<comment type="caution">
    <text evidence="1">The sequence shown here is derived from an EMBL/GenBank/DDBJ whole genome shotgun (WGS) entry which is preliminary data.</text>
</comment>